<feature type="region of interest" description="Disordered" evidence="1">
    <location>
        <begin position="89"/>
        <end position="122"/>
    </location>
</feature>
<accession>A0A2I0T1C7</accession>
<proteinExistence type="predicted"/>
<protein>
    <submittedName>
        <fullName evidence="2">Uncharacterized protein</fullName>
    </submittedName>
</protein>
<sequence length="122" mass="13765">MVASGLWSSRSPERLPSPRKVPSGKLARRLWLRSRVASAPSPPKAPGARVASRLWVRSRVRSRGKRAKEPGGKWRRRLWERLREVAVAGGKSPTAVATDPRKRWTQRKSPGSRGGWMQLRKP</sequence>
<keyword evidence="3" id="KW-1185">Reference proteome</keyword>
<gene>
    <name evidence="2" type="ORF">llap_22106</name>
</gene>
<evidence type="ECO:0000256" key="1">
    <source>
        <dbReference type="SAM" id="MobiDB-lite"/>
    </source>
</evidence>
<feature type="region of interest" description="Disordered" evidence="1">
    <location>
        <begin position="1"/>
        <end position="24"/>
    </location>
</feature>
<reference evidence="3" key="2">
    <citation type="submission" date="2017-12" db="EMBL/GenBank/DDBJ databases">
        <title>Genome sequence of the Bar-tailed Godwit (Limosa lapponica baueri).</title>
        <authorList>
            <person name="Lima N.C.B."/>
            <person name="Parody-Merino A.M."/>
            <person name="Battley P.F."/>
            <person name="Fidler A.E."/>
            <person name="Prosdocimi F."/>
        </authorList>
    </citation>
    <scope>NUCLEOTIDE SEQUENCE [LARGE SCALE GENOMIC DNA]</scope>
</reference>
<evidence type="ECO:0000313" key="3">
    <source>
        <dbReference type="Proteomes" id="UP000233556"/>
    </source>
</evidence>
<dbReference type="EMBL" id="KZ525728">
    <property type="protein sequence ID" value="PKU27591.1"/>
    <property type="molecule type" value="Genomic_DNA"/>
</dbReference>
<dbReference type="Proteomes" id="UP000233556">
    <property type="component" value="Unassembled WGS sequence"/>
</dbReference>
<organism evidence="2 3">
    <name type="scientific">Limosa lapponica baueri</name>
    <dbReference type="NCBI Taxonomy" id="1758121"/>
    <lineage>
        <taxon>Eukaryota</taxon>
        <taxon>Metazoa</taxon>
        <taxon>Chordata</taxon>
        <taxon>Craniata</taxon>
        <taxon>Vertebrata</taxon>
        <taxon>Euteleostomi</taxon>
        <taxon>Archelosauria</taxon>
        <taxon>Archosauria</taxon>
        <taxon>Dinosauria</taxon>
        <taxon>Saurischia</taxon>
        <taxon>Theropoda</taxon>
        <taxon>Coelurosauria</taxon>
        <taxon>Aves</taxon>
        <taxon>Neognathae</taxon>
        <taxon>Neoaves</taxon>
        <taxon>Charadriiformes</taxon>
        <taxon>Scolopacidae</taxon>
        <taxon>Limosa</taxon>
    </lineage>
</organism>
<name>A0A2I0T1C7_LIMLA</name>
<evidence type="ECO:0000313" key="2">
    <source>
        <dbReference type="EMBL" id="PKU27591.1"/>
    </source>
</evidence>
<reference evidence="3" key="1">
    <citation type="submission" date="2017-11" db="EMBL/GenBank/DDBJ databases">
        <authorList>
            <person name="Lima N.C."/>
            <person name="Parody-Merino A.M."/>
            <person name="Battley P.F."/>
            <person name="Fidler A.E."/>
            <person name="Prosdocimi F."/>
        </authorList>
    </citation>
    <scope>NUCLEOTIDE SEQUENCE [LARGE SCALE GENOMIC DNA]</scope>
</reference>
<dbReference type="AlphaFoldDB" id="A0A2I0T1C7"/>